<name>A0A412ZFJ4_9FIRM</name>
<reference evidence="2 3" key="1">
    <citation type="submission" date="2018-08" db="EMBL/GenBank/DDBJ databases">
        <title>A genome reference for cultivated species of the human gut microbiota.</title>
        <authorList>
            <person name="Zou Y."/>
            <person name="Xue W."/>
            <person name="Luo G."/>
        </authorList>
    </citation>
    <scope>NUCLEOTIDE SEQUENCE [LARGE SCALE GENOMIC DNA]</scope>
    <source>
        <strain evidence="2 3">AF14-18</strain>
    </source>
</reference>
<dbReference type="GO" id="GO:0009421">
    <property type="term" value="C:bacterial-type flagellum filament cap"/>
    <property type="evidence" value="ECO:0007669"/>
    <property type="project" value="InterPro"/>
</dbReference>
<proteinExistence type="predicted"/>
<dbReference type="InterPro" id="IPR040026">
    <property type="entry name" value="FliD"/>
</dbReference>
<dbReference type="RefSeq" id="WP_118017663.1">
    <property type="nucleotide sequence ID" value="NZ_CAUHGS010000001.1"/>
</dbReference>
<dbReference type="Pfam" id="PF07195">
    <property type="entry name" value="FliD_C"/>
    <property type="match status" value="1"/>
</dbReference>
<accession>A0A412ZFJ4</accession>
<dbReference type="InterPro" id="IPR010809">
    <property type="entry name" value="FliD_C"/>
</dbReference>
<dbReference type="EMBL" id="QRZM01000001">
    <property type="protein sequence ID" value="RGV79047.1"/>
    <property type="molecule type" value="Genomic_DNA"/>
</dbReference>
<dbReference type="PANTHER" id="PTHR30288">
    <property type="entry name" value="FLAGELLAR CAP/ASSEMBLY PROTEIN FLID"/>
    <property type="match status" value="1"/>
</dbReference>
<gene>
    <name evidence="2" type="ORF">DWW02_04815</name>
</gene>
<comment type="caution">
    <text evidence="2">The sequence shown here is derived from an EMBL/GenBank/DDBJ whole genome shotgun (WGS) entry which is preliminary data.</text>
</comment>
<organism evidence="2 3">
    <name type="scientific">Enterocloster bolteae</name>
    <dbReference type="NCBI Taxonomy" id="208479"/>
    <lineage>
        <taxon>Bacteria</taxon>
        <taxon>Bacillati</taxon>
        <taxon>Bacillota</taxon>
        <taxon>Clostridia</taxon>
        <taxon>Lachnospirales</taxon>
        <taxon>Lachnospiraceae</taxon>
        <taxon>Enterocloster</taxon>
    </lineage>
</organism>
<evidence type="ECO:0000313" key="2">
    <source>
        <dbReference type="EMBL" id="RGV79047.1"/>
    </source>
</evidence>
<evidence type="ECO:0000259" key="1">
    <source>
        <dbReference type="Pfam" id="PF07195"/>
    </source>
</evidence>
<feature type="domain" description="Flagellar hook-associated protein 2 C-terminal" evidence="1">
    <location>
        <begin position="324"/>
        <end position="383"/>
    </location>
</feature>
<dbReference type="GO" id="GO:0071973">
    <property type="term" value="P:bacterial-type flagellum-dependent cell motility"/>
    <property type="evidence" value="ECO:0007669"/>
    <property type="project" value="TreeGrafter"/>
</dbReference>
<dbReference type="PANTHER" id="PTHR30288:SF0">
    <property type="entry name" value="FLAGELLAR HOOK-ASSOCIATED PROTEIN 2"/>
    <property type="match status" value="1"/>
</dbReference>
<dbReference type="AlphaFoldDB" id="A0A412ZFJ4"/>
<evidence type="ECO:0000313" key="3">
    <source>
        <dbReference type="Proteomes" id="UP000284543"/>
    </source>
</evidence>
<dbReference type="Proteomes" id="UP000284543">
    <property type="component" value="Unassembled WGS sequence"/>
</dbReference>
<dbReference type="GO" id="GO:0007155">
    <property type="term" value="P:cell adhesion"/>
    <property type="evidence" value="ECO:0007669"/>
    <property type="project" value="InterPro"/>
</dbReference>
<sequence length="438" mass="46090">MTVNGISGSSYQYQNMLNLIRLSGTGRSSGHQAVSPVKRVSSATSSSKAAYEDIQNFLKDYQSKLTGLETAALKLTESSSKNVWNDYQVTTTDSSVAVASASYRLKGDTDITLNVQSLAQTQQNASASHHAQEQVDPGADMEFEITGPEGGTISVAVSSVNENGTAKTYHQMYQEAAGTINAQSGAGVRASVSNVDGGVSLVLTSVREGEAGGFTVSGATGAASGIEDAAVRAQDAVYTVTGNGSARTLRSDSNKISLDYGRIEAELKGTGEARVYTGIDEDTVVFAVEDLVKSYNEVSGLLKDNGDRGTGAASHLASFGRGVADAKTLKAVGITYNKDGKLELDKDTLKNALETDLEGTKSLLGGQFGMAEKAARRAESALSDPVQRIVDSDLAAVVSKREQETSSANFRYLSNFARSGPYNMTNFYTVGLMFNTLA</sequence>
<protein>
    <recommendedName>
        <fullName evidence="1">Flagellar hook-associated protein 2 C-terminal domain-containing protein</fullName>
    </recommendedName>
</protein>